<keyword evidence="7" id="KW-0378">Hydrolase</keyword>
<evidence type="ECO:0000256" key="7">
    <source>
        <dbReference type="ARBA" id="ARBA00022801"/>
    </source>
</evidence>
<dbReference type="GO" id="GO:0005615">
    <property type="term" value="C:extracellular space"/>
    <property type="evidence" value="ECO:0007669"/>
    <property type="project" value="TreeGrafter"/>
</dbReference>
<evidence type="ECO:0000256" key="5">
    <source>
        <dbReference type="ARBA" id="ARBA00022723"/>
    </source>
</evidence>
<sequence length="295" mass="33216">MPVTHLTTDSAHAREWISPAVATYIAQQLSLAGSQFLKLVTVIVVPLTNPDGYEYTHTTDRFWRKNRRRNIDPSGCVGIDLNRNWNISWGNLDGTSNDPCSFQYCGDSAFSEPETRAIRNLTAIFLQKLSAYISLHSYGQLVLHPWGHTDKKPPEYKKLMSMGKKLLRALNNNSHSGYMAGQSSWVLYRSTGTSDDYMYNLGVPYTYTVELPNTDSFELPTSEILPTAEHVWEAFVCFVGEVIGTPRAKSFCSKRIVTAINDYNVTISSWVDKGVPLAEAKTRVLNDYKKKLADK</sequence>
<evidence type="ECO:0000313" key="12">
    <source>
        <dbReference type="EMBL" id="KAK7069175.1"/>
    </source>
</evidence>
<dbReference type="SUPFAM" id="SSF53187">
    <property type="entry name" value="Zn-dependent exopeptidases"/>
    <property type="match status" value="1"/>
</dbReference>
<dbReference type="EMBL" id="JAXCGZ010017006">
    <property type="protein sequence ID" value="KAK7069175.1"/>
    <property type="molecule type" value="Genomic_DNA"/>
</dbReference>
<comment type="cofactor">
    <cofactor evidence="1">
        <name>Zn(2+)</name>
        <dbReference type="ChEBI" id="CHEBI:29105"/>
    </cofactor>
</comment>
<dbReference type="InterPro" id="IPR000834">
    <property type="entry name" value="Peptidase_M14"/>
</dbReference>
<keyword evidence="8" id="KW-0862">Zinc</keyword>
<feature type="active site" description="Proton donor/acceptor" evidence="10">
    <location>
        <position position="210"/>
    </location>
</feature>
<comment type="similarity">
    <text evidence="2 10">Belongs to the peptidase M14 family.</text>
</comment>
<evidence type="ECO:0000256" key="3">
    <source>
        <dbReference type="ARBA" id="ARBA00022645"/>
    </source>
</evidence>
<keyword evidence="5" id="KW-0479">Metal-binding</keyword>
<dbReference type="GO" id="GO:0008270">
    <property type="term" value="F:zinc ion binding"/>
    <property type="evidence" value="ECO:0007669"/>
    <property type="project" value="InterPro"/>
</dbReference>
<dbReference type="PANTHER" id="PTHR11705">
    <property type="entry name" value="PROTEASE FAMILY M14 CARBOXYPEPTIDASE A,B"/>
    <property type="match status" value="1"/>
</dbReference>
<organism evidence="12 13">
    <name type="scientific">Halocaridina rubra</name>
    <name type="common">Hawaiian red shrimp</name>
    <dbReference type="NCBI Taxonomy" id="373956"/>
    <lineage>
        <taxon>Eukaryota</taxon>
        <taxon>Metazoa</taxon>
        <taxon>Ecdysozoa</taxon>
        <taxon>Arthropoda</taxon>
        <taxon>Crustacea</taxon>
        <taxon>Multicrustacea</taxon>
        <taxon>Malacostraca</taxon>
        <taxon>Eumalacostraca</taxon>
        <taxon>Eucarida</taxon>
        <taxon>Decapoda</taxon>
        <taxon>Pleocyemata</taxon>
        <taxon>Caridea</taxon>
        <taxon>Atyoidea</taxon>
        <taxon>Atyidae</taxon>
        <taxon>Halocaridina</taxon>
    </lineage>
</organism>
<dbReference type="GO" id="GO:0006508">
    <property type="term" value="P:proteolysis"/>
    <property type="evidence" value="ECO:0007669"/>
    <property type="project" value="UniProtKB-KW"/>
</dbReference>
<reference evidence="12 13" key="1">
    <citation type="submission" date="2023-11" db="EMBL/GenBank/DDBJ databases">
        <title>Halocaridina rubra genome assembly.</title>
        <authorList>
            <person name="Smith C."/>
        </authorList>
    </citation>
    <scope>NUCLEOTIDE SEQUENCE [LARGE SCALE GENOMIC DNA]</scope>
    <source>
        <strain evidence="12">EP-1</strain>
        <tissue evidence="12">Whole</tissue>
    </source>
</reference>
<dbReference type="AlphaFoldDB" id="A0AAN9A1R7"/>
<dbReference type="GO" id="GO:0004181">
    <property type="term" value="F:metallocarboxypeptidase activity"/>
    <property type="evidence" value="ECO:0007669"/>
    <property type="project" value="InterPro"/>
</dbReference>
<evidence type="ECO:0000256" key="8">
    <source>
        <dbReference type="ARBA" id="ARBA00022833"/>
    </source>
</evidence>
<accession>A0AAN9A1R7</accession>
<protein>
    <recommendedName>
        <fullName evidence="11">Peptidase M14 domain-containing protein</fullName>
    </recommendedName>
</protein>
<feature type="domain" description="Peptidase M14" evidence="11">
    <location>
        <begin position="1"/>
        <end position="242"/>
    </location>
</feature>
<evidence type="ECO:0000256" key="9">
    <source>
        <dbReference type="ARBA" id="ARBA00023049"/>
    </source>
</evidence>
<evidence type="ECO:0000259" key="11">
    <source>
        <dbReference type="PROSITE" id="PS52035"/>
    </source>
</evidence>
<comment type="caution">
    <text evidence="12">The sequence shown here is derived from an EMBL/GenBank/DDBJ whole genome shotgun (WGS) entry which is preliminary data.</text>
</comment>
<evidence type="ECO:0000256" key="4">
    <source>
        <dbReference type="ARBA" id="ARBA00022670"/>
    </source>
</evidence>
<keyword evidence="9" id="KW-0482">Metalloprotease</keyword>
<dbReference type="FunFam" id="3.40.630.10:FF:000084">
    <property type="entry name" value="Carboxypeptidase B2"/>
    <property type="match status" value="1"/>
</dbReference>
<dbReference type="Gene3D" id="3.40.630.10">
    <property type="entry name" value="Zn peptidases"/>
    <property type="match status" value="1"/>
</dbReference>
<dbReference type="PANTHER" id="PTHR11705:SF143">
    <property type="entry name" value="SLL0236 PROTEIN"/>
    <property type="match status" value="1"/>
</dbReference>
<evidence type="ECO:0000256" key="10">
    <source>
        <dbReference type="PROSITE-ProRule" id="PRU01379"/>
    </source>
</evidence>
<evidence type="ECO:0000256" key="6">
    <source>
        <dbReference type="ARBA" id="ARBA00022729"/>
    </source>
</evidence>
<evidence type="ECO:0000313" key="13">
    <source>
        <dbReference type="Proteomes" id="UP001381693"/>
    </source>
</evidence>
<dbReference type="SMART" id="SM00631">
    <property type="entry name" value="Zn_pept"/>
    <property type="match status" value="1"/>
</dbReference>
<evidence type="ECO:0000256" key="1">
    <source>
        <dbReference type="ARBA" id="ARBA00001947"/>
    </source>
</evidence>
<proteinExistence type="inferred from homology"/>
<keyword evidence="4" id="KW-0645">Protease</keyword>
<dbReference type="Proteomes" id="UP001381693">
    <property type="component" value="Unassembled WGS sequence"/>
</dbReference>
<dbReference type="Pfam" id="PF00246">
    <property type="entry name" value="Peptidase_M14"/>
    <property type="match status" value="1"/>
</dbReference>
<dbReference type="PROSITE" id="PS52035">
    <property type="entry name" value="PEPTIDASE_M14"/>
    <property type="match status" value="1"/>
</dbReference>
<gene>
    <name evidence="12" type="ORF">SK128_003492</name>
</gene>
<keyword evidence="3" id="KW-0121">Carboxypeptidase</keyword>
<evidence type="ECO:0000256" key="2">
    <source>
        <dbReference type="ARBA" id="ARBA00005988"/>
    </source>
</evidence>
<keyword evidence="13" id="KW-1185">Reference proteome</keyword>
<name>A0AAN9A1R7_HALRR</name>
<keyword evidence="6" id="KW-0732">Signal</keyword>